<evidence type="ECO:0000313" key="1">
    <source>
        <dbReference type="EMBL" id="ELA42069.1"/>
    </source>
</evidence>
<evidence type="ECO:0000313" key="2">
    <source>
        <dbReference type="Proteomes" id="UP000011082"/>
    </source>
</evidence>
<dbReference type="Proteomes" id="UP000011082">
    <property type="component" value="Unassembled WGS sequence"/>
</dbReference>
<proteinExistence type="predicted"/>
<reference evidence="2" key="1">
    <citation type="submission" date="2011-05" db="EMBL/GenBank/DDBJ databases">
        <title>The genome sequence of Vittaforma corneae strain ATCC 50505.</title>
        <authorList>
            <consortium name="The Broad Institute Genome Sequencing Platform"/>
            <person name="Cuomo C."/>
            <person name="Didier E."/>
            <person name="Bowers L."/>
            <person name="Young S.K."/>
            <person name="Zeng Q."/>
            <person name="Gargeya S."/>
            <person name="Fitzgerald M."/>
            <person name="Haas B."/>
            <person name="Abouelleil A."/>
            <person name="Alvarado L."/>
            <person name="Arachchi H.M."/>
            <person name="Berlin A."/>
            <person name="Chapman S.B."/>
            <person name="Gearin G."/>
            <person name="Goldberg J."/>
            <person name="Griggs A."/>
            <person name="Gujja S."/>
            <person name="Hansen M."/>
            <person name="Heiman D."/>
            <person name="Howarth C."/>
            <person name="Larimer J."/>
            <person name="Lui A."/>
            <person name="MacDonald P.J.P."/>
            <person name="McCowen C."/>
            <person name="Montmayeur A."/>
            <person name="Murphy C."/>
            <person name="Neiman D."/>
            <person name="Pearson M."/>
            <person name="Priest M."/>
            <person name="Roberts A."/>
            <person name="Saif S."/>
            <person name="Shea T."/>
            <person name="Sisk P."/>
            <person name="Stolte C."/>
            <person name="Sykes S."/>
            <person name="Wortman J."/>
            <person name="Nusbaum C."/>
            <person name="Birren B."/>
        </authorList>
    </citation>
    <scope>NUCLEOTIDE SEQUENCE [LARGE SCALE GENOMIC DNA]</scope>
    <source>
        <strain evidence="2">ATCC 50505</strain>
    </source>
</reference>
<dbReference type="HOGENOM" id="CLU_891991_0_0_1"/>
<dbReference type="AlphaFoldDB" id="L2GN80"/>
<dbReference type="EMBL" id="JH370135">
    <property type="protein sequence ID" value="ELA42069.1"/>
    <property type="molecule type" value="Genomic_DNA"/>
</dbReference>
<protein>
    <recommendedName>
        <fullName evidence="3">Actin-like protein N-terminal domain-containing protein</fullName>
    </recommendedName>
</protein>
<evidence type="ECO:0008006" key="3">
    <source>
        <dbReference type="Google" id="ProtNLM"/>
    </source>
</evidence>
<dbReference type="Gene3D" id="3.30.420.40">
    <property type="match status" value="1"/>
</dbReference>
<sequence>MVEIIPHIDTLIVDIGSKFTKIGYSGDFHPTYTFKTSSFSPFQATSYETACKILEKYLKECSVDSLILIESPDFGFEDSSKILKFLFVNKLCQSVLLLKSPIADIFGFGKVSGTVLCCSASSFRVSTVINGRIVESHVLAGGSARLESAISKLLADSGENRGIVQDILQCEVFNDPAITVSSILESRESIENLKARCGVDIFEILRPDIAAMVDKVVSTRSSYYINKKNSANGCIILSGGLFRFDSFHNFVKSLILDRIGADFADFVLRDRNLNCTFVGASVFGMNNQTKTMFMTYYDWQNVGADILKVKTL</sequence>
<dbReference type="RefSeq" id="XP_007604365.1">
    <property type="nucleotide sequence ID" value="XM_007604303.1"/>
</dbReference>
<gene>
    <name evidence="1" type="ORF">VICG_00918</name>
</gene>
<dbReference type="SUPFAM" id="SSF53067">
    <property type="entry name" value="Actin-like ATPase domain"/>
    <property type="match status" value="2"/>
</dbReference>
<dbReference type="InterPro" id="IPR043129">
    <property type="entry name" value="ATPase_NBD"/>
</dbReference>
<accession>L2GN80</accession>
<name>L2GN80_VITCO</name>
<dbReference type="OrthoDB" id="337660at2759"/>
<dbReference type="GeneID" id="19881630"/>
<dbReference type="InParanoid" id="L2GN80"/>
<keyword evidence="2" id="KW-1185">Reference proteome</keyword>
<organism evidence="1 2">
    <name type="scientific">Vittaforma corneae (strain ATCC 50505)</name>
    <name type="common">Microsporidian parasite</name>
    <name type="synonym">Nosema corneum</name>
    <dbReference type="NCBI Taxonomy" id="993615"/>
    <lineage>
        <taxon>Eukaryota</taxon>
        <taxon>Fungi</taxon>
        <taxon>Fungi incertae sedis</taxon>
        <taxon>Microsporidia</taxon>
        <taxon>Nosematidae</taxon>
        <taxon>Vittaforma</taxon>
    </lineage>
</organism>
<dbReference type="VEuPathDB" id="MicrosporidiaDB:VICG_00918"/>
<dbReference type="STRING" id="993615.L2GN80"/>